<comment type="caution">
    <text evidence="2">The sequence shown here is derived from an EMBL/GenBank/DDBJ whole genome shotgun (WGS) entry which is preliminary data.</text>
</comment>
<feature type="compositionally biased region" description="Basic and acidic residues" evidence="1">
    <location>
        <begin position="94"/>
        <end position="104"/>
    </location>
</feature>
<feature type="compositionally biased region" description="Basic and acidic residues" evidence="1">
    <location>
        <begin position="71"/>
        <end position="86"/>
    </location>
</feature>
<evidence type="ECO:0000256" key="1">
    <source>
        <dbReference type="SAM" id="MobiDB-lite"/>
    </source>
</evidence>
<feature type="region of interest" description="Disordered" evidence="1">
    <location>
        <begin position="1"/>
        <end position="110"/>
    </location>
</feature>
<keyword evidence="3" id="KW-1185">Reference proteome</keyword>
<reference evidence="2 3" key="1">
    <citation type="journal article" date="2019" name="Plant Biotechnol. J.">
        <title>The red bayberry genome and genetic basis of sex determination.</title>
        <authorList>
            <person name="Jia H.M."/>
            <person name="Jia H.J."/>
            <person name="Cai Q.L."/>
            <person name="Wang Y."/>
            <person name="Zhao H.B."/>
            <person name="Yang W.F."/>
            <person name="Wang G.Y."/>
            <person name="Li Y.H."/>
            <person name="Zhan D.L."/>
            <person name="Shen Y.T."/>
            <person name="Niu Q.F."/>
            <person name="Chang L."/>
            <person name="Qiu J."/>
            <person name="Zhao L."/>
            <person name="Xie H.B."/>
            <person name="Fu W.Y."/>
            <person name="Jin J."/>
            <person name="Li X.W."/>
            <person name="Jiao Y."/>
            <person name="Zhou C.C."/>
            <person name="Tu T."/>
            <person name="Chai C.Y."/>
            <person name="Gao J.L."/>
            <person name="Fan L.J."/>
            <person name="van de Weg E."/>
            <person name="Wang J.Y."/>
            <person name="Gao Z.S."/>
        </authorList>
    </citation>
    <scope>NUCLEOTIDE SEQUENCE [LARGE SCALE GENOMIC DNA]</scope>
    <source>
        <tissue evidence="2">Leaves</tissue>
    </source>
</reference>
<evidence type="ECO:0000313" key="2">
    <source>
        <dbReference type="EMBL" id="KAB1209422.1"/>
    </source>
</evidence>
<sequence>MASEDGRTIVGRGSESDRRRADNRLMMVGEGVGRPERGCRKFPGGMLNGAPEGPREDVGSSPEECQTGAPEDSREDAGSAPEECRKGAGKPNKRTKEELSHRIEMAPIPC</sequence>
<organism evidence="2 3">
    <name type="scientific">Morella rubra</name>
    <name type="common">Chinese bayberry</name>
    <dbReference type="NCBI Taxonomy" id="262757"/>
    <lineage>
        <taxon>Eukaryota</taxon>
        <taxon>Viridiplantae</taxon>
        <taxon>Streptophyta</taxon>
        <taxon>Embryophyta</taxon>
        <taxon>Tracheophyta</taxon>
        <taxon>Spermatophyta</taxon>
        <taxon>Magnoliopsida</taxon>
        <taxon>eudicotyledons</taxon>
        <taxon>Gunneridae</taxon>
        <taxon>Pentapetalae</taxon>
        <taxon>rosids</taxon>
        <taxon>fabids</taxon>
        <taxon>Fagales</taxon>
        <taxon>Myricaceae</taxon>
        <taxon>Morella</taxon>
    </lineage>
</organism>
<dbReference type="EMBL" id="RXIC02000024">
    <property type="protein sequence ID" value="KAB1209422.1"/>
    <property type="molecule type" value="Genomic_DNA"/>
</dbReference>
<name>A0A6A1V981_9ROSI</name>
<gene>
    <name evidence="2" type="ORF">CJ030_MR6G027711</name>
</gene>
<dbReference type="Proteomes" id="UP000516437">
    <property type="component" value="Chromosome 6"/>
</dbReference>
<proteinExistence type="predicted"/>
<protein>
    <submittedName>
        <fullName evidence="2">Uncharacterized protein</fullName>
    </submittedName>
</protein>
<evidence type="ECO:0000313" key="3">
    <source>
        <dbReference type="Proteomes" id="UP000516437"/>
    </source>
</evidence>
<accession>A0A6A1V981</accession>
<dbReference type="AlphaFoldDB" id="A0A6A1V981"/>
<feature type="compositionally biased region" description="Basic and acidic residues" evidence="1">
    <location>
        <begin position="14"/>
        <end position="23"/>
    </location>
</feature>